<feature type="transmembrane region" description="Helical" evidence="1">
    <location>
        <begin position="6"/>
        <end position="25"/>
    </location>
</feature>
<sequence length="169" mass="19344">MLKRIIFYSFIFYLIVIGQLTTGGINVTPKSTANEVSLTHFIHVIPFYFSYDLWTSLRNNGLDWFFMNTIKFYFYNLIMLVPLGVYLALLFRLKSLKKAVIIVFLTSLTIETYQLLLGLFGLVWGRAFSVDDLILNTLGGAVGYIVIIFLIEKFEYSVAKGSETSFGKQ</sequence>
<keyword evidence="1" id="KW-1133">Transmembrane helix</keyword>
<evidence type="ECO:0000313" key="4">
    <source>
        <dbReference type="Proteomes" id="UP000281498"/>
    </source>
</evidence>
<dbReference type="AlphaFoldDB" id="A0A3A9K435"/>
<evidence type="ECO:0000259" key="2">
    <source>
        <dbReference type="Pfam" id="PF04892"/>
    </source>
</evidence>
<keyword evidence="4" id="KW-1185">Reference proteome</keyword>
<dbReference type="Pfam" id="PF04892">
    <property type="entry name" value="VanZ"/>
    <property type="match status" value="1"/>
</dbReference>
<comment type="caution">
    <text evidence="3">The sequence shown here is derived from an EMBL/GenBank/DDBJ whole genome shotgun (WGS) entry which is preliminary data.</text>
</comment>
<feature type="transmembrane region" description="Helical" evidence="1">
    <location>
        <begin position="74"/>
        <end position="93"/>
    </location>
</feature>
<reference evidence="3 4" key="1">
    <citation type="submission" date="2017-10" db="EMBL/GenBank/DDBJ databases">
        <title>Bacillus sp. nov., a halophilic bacterium isolated from a Keqin Lake.</title>
        <authorList>
            <person name="Wang H."/>
        </authorList>
    </citation>
    <scope>NUCLEOTIDE SEQUENCE [LARGE SCALE GENOMIC DNA]</scope>
    <source>
        <strain evidence="3 4">KCTC 13187</strain>
    </source>
</reference>
<dbReference type="InterPro" id="IPR053150">
    <property type="entry name" value="Teicoplanin_resist-assoc"/>
</dbReference>
<evidence type="ECO:0000313" key="3">
    <source>
        <dbReference type="EMBL" id="RKL67814.1"/>
    </source>
</evidence>
<dbReference type="Proteomes" id="UP000281498">
    <property type="component" value="Unassembled WGS sequence"/>
</dbReference>
<dbReference type="PANTHER" id="PTHR36834">
    <property type="entry name" value="MEMBRANE PROTEIN-RELATED"/>
    <property type="match status" value="1"/>
</dbReference>
<evidence type="ECO:0000256" key="1">
    <source>
        <dbReference type="SAM" id="Phobius"/>
    </source>
</evidence>
<organism evidence="3 4">
    <name type="scientific">Salipaludibacillus neizhouensis</name>
    <dbReference type="NCBI Taxonomy" id="885475"/>
    <lineage>
        <taxon>Bacteria</taxon>
        <taxon>Bacillati</taxon>
        <taxon>Bacillota</taxon>
        <taxon>Bacilli</taxon>
        <taxon>Bacillales</taxon>
        <taxon>Bacillaceae</taxon>
    </lineage>
</organism>
<proteinExistence type="predicted"/>
<accession>A0A3A9K435</accession>
<protein>
    <submittedName>
        <fullName evidence="3">VanZ family protein</fullName>
    </submittedName>
</protein>
<gene>
    <name evidence="3" type="ORF">CR203_08435</name>
</gene>
<keyword evidence="1" id="KW-0472">Membrane</keyword>
<feature type="transmembrane region" description="Helical" evidence="1">
    <location>
        <begin position="133"/>
        <end position="151"/>
    </location>
</feature>
<feature type="transmembrane region" description="Helical" evidence="1">
    <location>
        <begin position="100"/>
        <end position="127"/>
    </location>
</feature>
<dbReference type="EMBL" id="PDOE01000003">
    <property type="protein sequence ID" value="RKL67814.1"/>
    <property type="molecule type" value="Genomic_DNA"/>
</dbReference>
<keyword evidence="1" id="KW-0812">Transmembrane</keyword>
<dbReference type="OrthoDB" id="4822551at2"/>
<dbReference type="InterPro" id="IPR006976">
    <property type="entry name" value="VanZ-like"/>
</dbReference>
<feature type="domain" description="VanZ-like" evidence="2">
    <location>
        <begin position="10"/>
        <end position="149"/>
    </location>
</feature>
<dbReference type="PANTHER" id="PTHR36834:SF1">
    <property type="entry name" value="INTEGRAL MEMBRANE PROTEIN"/>
    <property type="match status" value="1"/>
</dbReference>
<name>A0A3A9K435_9BACI</name>